<name>A0A9D1CX65_9FIRM</name>
<comment type="caution">
    <text evidence="1">The sequence shown here is derived from an EMBL/GenBank/DDBJ whole genome shotgun (WGS) entry which is preliminary data.</text>
</comment>
<dbReference type="AlphaFoldDB" id="A0A9D1CX65"/>
<accession>A0A9D1CX65</accession>
<reference evidence="1" key="1">
    <citation type="submission" date="2020-10" db="EMBL/GenBank/DDBJ databases">
        <authorList>
            <person name="Gilroy R."/>
        </authorList>
    </citation>
    <scope>NUCLEOTIDE SEQUENCE</scope>
    <source>
        <strain evidence="1">ChiSjej6B24-2974</strain>
    </source>
</reference>
<proteinExistence type="predicted"/>
<sequence>MRKRLNSFLRDRRGGAPVWVAFILLILFMLAALLYNVHALYSSYSQTRDELSRCMAVTLDANVANPGLRDGITDVDYQSAMDALEQNLRASGWEREDSGWVKRTGNRPGCCLTDVSADISGSNLRLTATVNIPLPWAVAGQTAVRFPLELYARILYIEP</sequence>
<protein>
    <submittedName>
        <fullName evidence="1">Uncharacterized protein</fullName>
    </submittedName>
</protein>
<evidence type="ECO:0000313" key="2">
    <source>
        <dbReference type="Proteomes" id="UP000824260"/>
    </source>
</evidence>
<dbReference type="Proteomes" id="UP000824260">
    <property type="component" value="Unassembled WGS sequence"/>
</dbReference>
<organism evidence="1 2">
    <name type="scientific">Candidatus Pullichristensenella stercorigallinarum</name>
    <dbReference type="NCBI Taxonomy" id="2840909"/>
    <lineage>
        <taxon>Bacteria</taxon>
        <taxon>Bacillati</taxon>
        <taxon>Bacillota</taxon>
        <taxon>Clostridia</taxon>
        <taxon>Candidatus Pullichristensenella</taxon>
    </lineage>
</organism>
<evidence type="ECO:0000313" key="1">
    <source>
        <dbReference type="EMBL" id="HIQ82999.1"/>
    </source>
</evidence>
<reference evidence="1" key="2">
    <citation type="journal article" date="2021" name="PeerJ">
        <title>Extensive microbial diversity within the chicken gut microbiome revealed by metagenomics and culture.</title>
        <authorList>
            <person name="Gilroy R."/>
            <person name="Ravi A."/>
            <person name="Getino M."/>
            <person name="Pursley I."/>
            <person name="Horton D.L."/>
            <person name="Alikhan N.F."/>
            <person name="Baker D."/>
            <person name="Gharbi K."/>
            <person name="Hall N."/>
            <person name="Watson M."/>
            <person name="Adriaenssens E.M."/>
            <person name="Foster-Nyarko E."/>
            <person name="Jarju S."/>
            <person name="Secka A."/>
            <person name="Antonio M."/>
            <person name="Oren A."/>
            <person name="Chaudhuri R.R."/>
            <person name="La Ragione R."/>
            <person name="Hildebrand F."/>
            <person name="Pallen M.J."/>
        </authorList>
    </citation>
    <scope>NUCLEOTIDE SEQUENCE</scope>
    <source>
        <strain evidence="1">ChiSjej6B24-2974</strain>
    </source>
</reference>
<gene>
    <name evidence="1" type="ORF">IAA52_07835</name>
</gene>
<dbReference type="EMBL" id="DVFZ01000078">
    <property type="protein sequence ID" value="HIQ82999.1"/>
    <property type="molecule type" value="Genomic_DNA"/>
</dbReference>